<evidence type="ECO:0000256" key="1">
    <source>
        <dbReference type="ARBA" id="ARBA00022553"/>
    </source>
</evidence>
<accession>X6MW83</accession>
<keyword evidence="1" id="KW-0597">Phosphoprotein</keyword>
<dbReference type="CDD" id="cd00075">
    <property type="entry name" value="HATPase"/>
    <property type="match status" value="1"/>
</dbReference>
<feature type="transmembrane region" description="Helical" evidence="2">
    <location>
        <begin position="93"/>
        <end position="111"/>
    </location>
</feature>
<keyword evidence="4" id="KW-0418">Kinase</keyword>
<dbReference type="Gene3D" id="3.30.565.10">
    <property type="entry name" value="Histidine kinase-like ATPase, C-terminal domain"/>
    <property type="match status" value="1"/>
</dbReference>
<evidence type="ECO:0000313" key="4">
    <source>
        <dbReference type="EMBL" id="ETO18263.1"/>
    </source>
</evidence>
<organism evidence="4 5">
    <name type="scientific">Reticulomyxa filosa</name>
    <dbReference type="NCBI Taxonomy" id="46433"/>
    <lineage>
        <taxon>Eukaryota</taxon>
        <taxon>Sar</taxon>
        <taxon>Rhizaria</taxon>
        <taxon>Retaria</taxon>
        <taxon>Foraminifera</taxon>
        <taxon>Monothalamids</taxon>
        <taxon>Reticulomyxidae</taxon>
        <taxon>Reticulomyxa</taxon>
    </lineage>
</organism>
<evidence type="ECO:0000313" key="5">
    <source>
        <dbReference type="Proteomes" id="UP000023152"/>
    </source>
</evidence>
<keyword evidence="5" id="KW-1185">Reference proteome</keyword>
<protein>
    <submittedName>
        <fullName evidence="4">Sensor histidine kinase CqsS</fullName>
    </submittedName>
</protein>
<name>X6MW83_RETFI</name>
<comment type="caution">
    <text evidence="4">The sequence shown here is derived from an EMBL/GenBank/DDBJ whole genome shotgun (WGS) entry which is preliminary data.</text>
</comment>
<dbReference type="OrthoDB" id="3264224at2759"/>
<feature type="transmembrane region" description="Helical" evidence="2">
    <location>
        <begin position="16"/>
        <end position="36"/>
    </location>
</feature>
<evidence type="ECO:0000259" key="3">
    <source>
        <dbReference type="PROSITE" id="PS50109"/>
    </source>
</evidence>
<dbReference type="InterPro" id="IPR036890">
    <property type="entry name" value="HATPase_C_sf"/>
</dbReference>
<dbReference type="InterPro" id="IPR003594">
    <property type="entry name" value="HATPase_dom"/>
</dbReference>
<keyword evidence="2" id="KW-1133">Transmembrane helix</keyword>
<dbReference type="PANTHER" id="PTHR43547:SF2">
    <property type="entry name" value="HYBRID SIGNAL TRANSDUCTION HISTIDINE KINASE C"/>
    <property type="match status" value="1"/>
</dbReference>
<dbReference type="EMBL" id="ASPP01015220">
    <property type="protein sequence ID" value="ETO18263.1"/>
    <property type="molecule type" value="Genomic_DNA"/>
</dbReference>
<dbReference type="SMART" id="SM00387">
    <property type="entry name" value="HATPase_c"/>
    <property type="match status" value="1"/>
</dbReference>
<dbReference type="Pfam" id="PF02518">
    <property type="entry name" value="HATPase_c"/>
    <property type="match status" value="1"/>
</dbReference>
<dbReference type="InterPro" id="IPR004358">
    <property type="entry name" value="Sig_transdc_His_kin-like_C"/>
</dbReference>
<dbReference type="PRINTS" id="PR00344">
    <property type="entry name" value="BCTRLSENSOR"/>
</dbReference>
<feature type="domain" description="Histidine kinase" evidence="3">
    <location>
        <begin position="131"/>
        <end position="351"/>
    </location>
</feature>
<proteinExistence type="predicted"/>
<evidence type="ECO:0000256" key="2">
    <source>
        <dbReference type="SAM" id="Phobius"/>
    </source>
</evidence>
<dbReference type="SUPFAM" id="SSF55874">
    <property type="entry name" value="ATPase domain of HSP90 chaperone/DNA topoisomerase II/histidine kinase"/>
    <property type="match status" value="1"/>
</dbReference>
<dbReference type="GO" id="GO:0000155">
    <property type="term" value="F:phosphorelay sensor kinase activity"/>
    <property type="evidence" value="ECO:0007669"/>
    <property type="project" value="TreeGrafter"/>
</dbReference>
<dbReference type="PANTHER" id="PTHR43547">
    <property type="entry name" value="TWO-COMPONENT HISTIDINE KINASE"/>
    <property type="match status" value="1"/>
</dbReference>
<keyword evidence="2" id="KW-0812">Transmembrane</keyword>
<dbReference type="PROSITE" id="PS50109">
    <property type="entry name" value="HIS_KIN"/>
    <property type="match status" value="1"/>
</dbReference>
<keyword evidence="2" id="KW-0472">Membrane</keyword>
<feature type="transmembrane region" description="Helical" evidence="2">
    <location>
        <begin position="42"/>
        <end position="59"/>
    </location>
</feature>
<dbReference type="Proteomes" id="UP000023152">
    <property type="component" value="Unassembled WGS sequence"/>
</dbReference>
<sequence length="351" mass="40299">MREFIFPISFQNKYLIYYWYFTLTFCLPFISSYMLFTSTGDDFWVINGVLAAFSLFFFVDSVRFFILHLLGSSAGYIFFKIDPLENTEIISDVGHIGYIYLFLLMVALFFFRKREKEHNEKIEVMQLVGGAMAHEVKSPLATLNMVAQTVEHILEKFTDSAAKNSSHKNISREDYEYLRELGKDLNKVSRQGIETVNSLLTTLKISIIADDKSKYSANECILAALKDFNMHMDHSKKINLKVVNDFTFFGSKHYLKHVIINLLKNSYKYGGSKVTITITVDDNKIYFRDNGVGISSEDIPLIFDRFYTKGRTGTGIGLAFCKMVMDDIHGSIICQSKLGKFTEFTLTFPKI</sequence>
<gene>
    <name evidence="4" type="ORF">RFI_19014</name>
</gene>
<dbReference type="AlphaFoldDB" id="X6MW83"/>
<keyword evidence="4" id="KW-0808">Transferase</keyword>
<reference evidence="4 5" key="1">
    <citation type="journal article" date="2013" name="Curr. Biol.">
        <title>The Genome of the Foraminiferan Reticulomyxa filosa.</title>
        <authorList>
            <person name="Glockner G."/>
            <person name="Hulsmann N."/>
            <person name="Schleicher M."/>
            <person name="Noegel A.A."/>
            <person name="Eichinger L."/>
            <person name="Gallinger C."/>
            <person name="Pawlowski J."/>
            <person name="Sierra R."/>
            <person name="Euteneuer U."/>
            <person name="Pillet L."/>
            <person name="Moustafa A."/>
            <person name="Platzer M."/>
            <person name="Groth M."/>
            <person name="Szafranski K."/>
            <person name="Schliwa M."/>
        </authorList>
    </citation>
    <scope>NUCLEOTIDE SEQUENCE [LARGE SCALE GENOMIC DNA]</scope>
</reference>
<dbReference type="InterPro" id="IPR005467">
    <property type="entry name" value="His_kinase_dom"/>
</dbReference>